<dbReference type="InterPro" id="IPR041474">
    <property type="entry name" value="NicS_C"/>
</dbReference>
<proteinExistence type="predicted"/>
<dbReference type="Proteomes" id="UP000192582">
    <property type="component" value="Unassembled WGS sequence"/>
</dbReference>
<name>A0A1W1V839_9DEIO</name>
<dbReference type="PROSITE" id="PS50977">
    <property type="entry name" value="HTH_TETR_2"/>
    <property type="match status" value="1"/>
</dbReference>
<dbReference type="InterPro" id="IPR036271">
    <property type="entry name" value="Tet_transcr_reg_TetR-rel_C_sf"/>
</dbReference>
<keyword evidence="1 2" id="KW-0238">DNA-binding</keyword>
<evidence type="ECO:0000313" key="5">
    <source>
        <dbReference type="Proteomes" id="UP000192582"/>
    </source>
</evidence>
<dbReference type="InterPro" id="IPR009057">
    <property type="entry name" value="Homeodomain-like_sf"/>
</dbReference>
<dbReference type="PANTHER" id="PTHR30328:SF54">
    <property type="entry name" value="HTH-TYPE TRANSCRIPTIONAL REPRESSOR SCO4008"/>
    <property type="match status" value="1"/>
</dbReference>
<dbReference type="Pfam" id="PF17938">
    <property type="entry name" value="TetR_C_29"/>
    <property type="match status" value="1"/>
</dbReference>
<dbReference type="InterPro" id="IPR050109">
    <property type="entry name" value="HTH-type_TetR-like_transc_reg"/>
</dbReference>
<dbReference type="RefSeq" id="WP_084048141.1">
    <property type="nucleotide sequence ID" value="NZ_FWWU01000009.1"/>
</dbReference>
<dbReference type="OrthoDB" id="9808476at2"/>
<dbReference type="EMBL" id="FWWU01000009">
    <property type="protein sequence ID" value="SMB89589.1"/>
    <property type="molecule type" value="Genomic_DNA"/>
</dbReference>
<dbReference type="GO" id="GO:0003677">
    <property type="term" value="F:DNA binding"/>
    <property type="evidence" value="ECO:0007669"/>
    <property type="project" value="UniProtKB-UniRule"/>
</dbReference>
<evidence type="ECO:0000313" key="4">
    <source>
        <dbReference type="EMBL" id="SMB89589.1"/>
    </source>
</evidence>
<organism evidence="4 5">
    <name type="scientific">Deinococcus hopiensis KR-140</name>
    <dbReference type="NCBI Taxonomy" id="695939"/>
    <lineage>
        <taxon>Bacteria</taxon>
        <taxon>Thermotogati</taxon>
        <taxon>Deinococcota</taxon>
        <taxon>Deinococci</taxon>
        <taxon>Deinococcales</taxon>
        <taxon>Deinococcaceae</taxon>
        <taxon>Deinococcus</taxon>
    </lineage>
</organism>
<evidence type="ECO:0000259" key="3">
    <source>
        <dbReference type="PROSITE" id="PS50977"/>
    </source>
</evidence>
<protein>
    <submittedName>
        <fullName evidence="4">Transcriptional regulator, TetR family</fullName>
    </submittedName>
</protein>
<reference evidence="4 5" key="1">
    <citation type="submission" date="2017-04" db="EMBL/GenBank/DDBJ databases">
        <authorList>
            <person name="Afonso C.L."/>
            <person name="Miller P.J."/>
            <person name="Scott M.A."/>
            <person name="Spackman E."/>
            <person name="Goraichik I."/>
            <person name="Dimitrov K.M."/>
            <person name="Suarez D.L."/>
            <person name="Swayne D.E."/>
        </authorList>
    </citation>
    <scope>NUCLEOTIDE SEQUENCE [LARGE SCALE GENOMIC DNA]</scope>
    <source>
        <strain evidence="4 5">KR-140</strain>
    </source>
</reference>
<feature type="DNA-binding region" description="H-T-H motif" evidence="2">
    <location>
        <begin position="35"/>
        <end position="54"/>
    </location>
</feature>
<dbReference type="AlphaFoldDB" id="A0A1W1V839"/>
<evidence type="ECO:0000256" key="1">
    <source>
        <dbReference type="ARBA" id="ARBA00023125"/>
    </source>
</evidence>
<dbReference type="Gene3D" id="1.10.357.10">
    <property type="entry name" value="Tetracycline Repressor, domain 2"/>
    <property type="match status" value="1"/>
</dbReference>
<dbReference type="PRINTS" id="PR00455">
    <property type="entry name" value="HTHTETR"/>
</dbReference>
<dbReference type="STRING" id="695939.SAMN00790413_00481"/>
<dbReference type="InterPro" id="IPR001647">
    <property type="entry name" value="HTH_TetR"/>
</dbReference>
<evidence type="ECO:0000256" key="2">
    <source>
        <dbReference type="PROSITE-ProRule" id="PRU00335"/>
    </source>
</evidence>
<dbReference type="PANTHER" id="PTHR30328">
    <property type="entry name" value="TRANSCRIPTIONAL REPRESSOR"/>
    <property type="match status" value="1"/>
</dbReference>
<gene>
    <name evidence="4" type="ORF">SAMN00790413_00481</name>
</gene>
<dbReference type="SUPFAM" id="SSF46689">
    <property type="entry name" value="Homeodomain-like"/>
    <property type="match status" value="1"/>
</dbReference>
<dbReference type="SUPFAM" id="SSF48498">
    <property type="entry name" value="Tetracyclin repressor-like, C-terminal domain"/>
    <property type="match status" value="1"/>
</dbReference>
<keyword evidence="5" id="KW-1185">Reference proteome</keyword>
<sequence>MNPAEARPREGNQTRSAILQAATQLFATQGFAATGLQQVADAAGVARATPSYFFGSKEGLWKAVLEAQNQLAARIVPVAFAQAGAQPDRAALIGALVDATLGFHEQHPEFLRLIQWSELQGNGLIHEVPTHGQAVETAVHAVQHVLRGSAMQEEDVRHVVLSVLGACYAHLVYGRTLGLTLGLHTDVPAFLTERRAHLKRLLLATLGS</sequence>
<dbReference type="Pfam" id="PF00440">
    <property type="entry name" value="TetR_N"/>
    <property type="match status" value="1"/>
</dbReference>
<feature type="domain" description="HTH tetR-type" evidence="3">
    <location>
        <begin position="12"/>
        <end position="72"/>
    </location>
</feature>
<accession>A0A1W1V839</accession>